<dbReference type="InterPro" id="IPR011009">
    <property type="entry name" value="Kinase-like_dom_sf"/>
</dbReference>
<accession>A0A927R962</accession>
<proteinExistence type="predicted"/>
<dbReference type="Pfam" id="PF01636">
    <property type="entry name" value="APH"/>
    <property type="match status" value="1"/>
</dbReference>
<keyword evidence="3" id="KW-1185">Reference proteome</keyword>
<dbReference type="Gene3D" id="1.10.510.10">
    <property type="entry name" value="Transferase(Phosphotransferase) domain 1"/>
    <property type="match status" value="1"/>
</dbReference>
<protein>
    <submittedName>
        <fullName evidence="2">Spectinomycin phosphotransferase</fullName>
    </submittedName>
</protein>
<gene>
    <name evidence="2" type="ORF">HEB94_004320</name>
</gene>
<dbReference type="Gene3D" id="1.20.58.840">
    <property type="match status" value="1"/>
</dbReference>
<feature type="domain" description="Aminoglycoside phosphotransferase" evidence="1">
    <location>
        <begin position="33"/>
        <end position="274"/>
    </location>
</feature>
<dbReference type="SUPFAM" id="SSF56112">
    <property type="entry name" value="Protein kinase-like (PK-like)"/>
    <property type="match status" value="1"/>
</dbReference>
<comment type="caution">
    <text evidence="2">The sequence shown here is derived from an EMBL/GenBank/DDBJ whole genome shotgun (WGS) entry which is preliminary data.</text>
</comment>
<sequence>MLEAPEDLTAEHISAALRRWWGIDPVDVDYAAVGHGSHNWIVLAADATKWFVKADRKGEDTSAFFLSTYETAAVLRDAGLDFVHAAVRDRSGQLRREASPSWEIGVFSFIDGRNPDFHGSAAERAQIAETLGRLHAHPPTSVPALRWEPGYRQPELRQLLATTRDRSWSRGPYAQAAYDLFTTSASGIEELFALQGHLVHRLRRAVDPWVITHGEPHGGNTMLDLAKEIHLIDCNAMMLAPRERDLWLLLYVGHEFPLDVDNTGVLAAYQRGAGPFEPRPFVLELFRAEWHLSEISGYLQEFSTPHGDSEDAANDWHYLNRYLPVTRNWPEIRVRT</sequence>
<dbReference type="EMBL" id="JADBEM010000001">
    <property type="protein sequence ID" value="MBE1607472.1"/>
    <property type="molecule type" value="Genomic_DNA"/>
</dbReference>
<organism evidence="2 3">
    <name type="scientific">Actinopolymorpha pittospori</name>
    <dbReference type="NCBI Taxonomy" id="648752"/>
    <lineage>
        <taxon>Bacteria</taxon>
        <taxon>Bacillati</taxon>
        <taxon>Actinomycetota</taxon>
        <taxon>Actinomycetes</taxon>
        <taxon>Propionibacteriales</taxon>
        <taxon>Actinopolymorphaceae</taxon>
        <taxon>Actinopolymorpha</taxon>
    </lineage>
</organism>
<dbReference type="InterPro" id="IPR002575">
    <property type="entry name" value="Aminoglycoside_PTrfase"/>
</dbReference>
<evidence type="ECO:0000313" key="2">
    <source>
        <dbReference type="EMBL" id="MBE1607472.1"/>
    </source>
</evidence>
<evidence type="ECO:0000313" key="3">
    <source>
        <dbReference type="Proteomes" id="UP000638648"/>
    </source>
</evidence>
<dbReference type="Proteomes" id="UP000638648">
    <property type="component" value="Unassembled WGS sequence"/>
</dbReference>
<name>A0A927R962_9ACTN</name>
<evidence type="ECO:0000259" key="1">
    <source>
        <dbReference type="Pfam" id="PF01636"/>
    </source>
</evidence>
<reference evidence="2" key="1">
    <citation type="submission" date="2020-10" db="EMBL/GenBank/DDBJ databases">
        <title>Sequencing the genomes of 1000 actinobacteria strains.</title>
        <authorList>
            <person name="Klenk H.-P."/>
        </authorList>
    </citation>
    <scope>NUCLEOTIDE SEQUENCE</scope>
    <source>
        <strain evidence="2">DSM 45354</strain>
    </source>
</reference>
<dbReference type="AlphaFoldDB" id="A0A927R962"/>
<dbReference type="Gene3D" id="3.30.200.20">
    <property type="entry name" value="Phosphorylase Kinase, domain 1"/>
    <property type="match status" value="1"/>
</dbReference>
<dbReference type="RefSeq" id="WP_192751419.1">
    <property type="nucleotide sequence ID" value="NZ_BAABJL010000197.1"/>
</dbReference>